<protein>
    <submittedName>
        <fullName evidence="2">Uncharacterized protein</fullName>
    </submittedName>
</protein>
<gene>
    <name evidence="2" type="ORF">HJG60_015348</name>
</gene>
<name>A0A833ZLS2_9CHIR</name>
<feature type="compositionally biased region" description="Basic residues" evidence="1">
    <location>
        <begin position="54"/>
        <end position="71"/>
    </location>
</feature>
<dbReference type="EMBL" id="JABVXQ010000008">
    <property type="protein sequence ID" value="KAF6096300.1"/>
    <property type="molecule type" value="Genomic_DNA"/>
</dbReference>
<feature type="compositionally biased region" description="Basic residues" evidence="1">
    <location>
        <begin position="108"/>
        <end position="117"/>
    </location>
</feature>
<comment type="caution">
    <text evidence="2">The sequence shown here is derived from an EMBL/GenBank/DDBJ whole genome shotgun (WGS) entry which is preliminary data.</text>
</comment>
<sequence>MKRARAEADGDSDAEDPGAPPEAEVAGQQEEEDEAEYFRQAVGEEPDEDMFPKAQRRRPTGPPRKKQRVKQRRPDRGSDQRPLKTKGRPWGARAKLGPQGAAQDCGRSRAKPPKRVA</sequence>
<evidence type="ECO:0000313" key="2">
    <source>
        <dbReference type="EMBL" id="KAF6096300.1"/>
    </source>
</evidence>
<accession>A0A833ZLS2</accession>
<evidence type="ECO:0000256" key="1">
    <source>
        <dbReference type="SAM" id="MobiDB-lite"/>
    </source>
</evidence>
<feature type="region of interest" description="Disordered" evidence="1">
    <location>
        <begin position="1"/>
        <end position="117"/>
    </location>
</feature>
<proteinExistence type="predicted"/>
<dbReference type="AlphaFoldDB" id="A0A833ZLS2"/>
<dbReference type="Proteomes" id="UP000664940">
    <property type="component" value="Unassembled WGS sequence"/>
</dbReference>
<feature type="compositionally biased region" description="Basic and acidic residues" evidence="1">
    <location>
        <begin position="72"/>
        <end position="82"/>
    </location>
</feature>
<organism evidence="2 3">
    <name type="scientific">Phyllostomus discolor</name>
    <name type="common">pale spear-nosed bat</name>
    <dbReference type="NCBI Taxonomy" id="89673"/>
    <lineage>
        <taxon>Eukaryota</taxon>
        <taxon>Metazoa</taxon>
        <taxon>Chordata</taxon>
        <taxon>Craniata</taxon>
        <taxon>Vertebrata</taxon>
        <taxon>Euteleostomi</taxon>
        <taxon>Mammalia</taxon>
        <taxon>Eutheria</taxon>
        <taxon>Laurasiatheria</taxon>
        <taxon>Chiroptera</taxon>
        <taxon>Yangochiroptera</taxon>
        <taxon>Phyllostomidae</taxon>
        <taxon>Phyllostominae</taxon>
        <taxon>Phyllostomus</taxon>
    </lineage>
</organism>
<evidence type="ECO:0000313" key="3">
    <source>
        <dbReference type="Proteomes" id="UP000664940"/>
    </source>
</evidence>
<reference evidence="2 3" key="1">
    <citation type="journal article" date="2020" name="Nature">
        <title>Six reference-quality genomes reveal evolution of bat adaptations.</title>
        <authorList>
            <person name="Jebb D."/>
            <person name="Huang Z."/>
            <person name="Pippel M."/>
            <person name="Hughes G.M."/>
            <person name="Lavrichenko K."/>
            <person name="Devanna P."/>
            <person name="Winkler S."/>
            <person name="Jermiin L.S."/>
            <person name="Skirmuntt E.C."/>
            <person name="Katzourakis A."/>
            <person name="Burkitt-Gray L."/>
            <person name="Ray D.A."/>
            <person name="Sullivan K.A.M."/>
            <person name="Roscito J.G."/>
            <person name="Kirilenko B.M."/>
            <person name="Davalos L.M."/>
            <person name="Corthals A.P."/>
            <person name="Power M.L."/>
            <person name="Jones G."/>
            <person name="Ransome R.D."/>
            <person name="Dechmann D.K.N."/>
            <person name="Locatelli A.G."/>
            <person name="Puechmaille S.J."/>
            <person name="Fedrigo O."/>
            <person name="Jarvis E.D."/>
            <person name="Hiller M."/>
            <person name="Vernes S.C."/>
            <person name="Myers E.W."/>
            <person name="Teeling E.C."/>
        </authorList>
    </citation>
    <scope>NUCLEOTIDE SEQUENCE [LARGE SCALE GENOMIC DNA]</scope>
    <source>
        <strain evidence="2">Bat1K_MPI-CBG_1</strain>
    </source>
</reference>